<dbReference type="EC" id="2.7.1.23" evidence="9"/>
<dbReference type="RefSeq" id="WP_307340247.1">
    <property type="nucleotide sequence ID" value="NZ_JAUSUQ010000009.1"/>
</dbReference>
<evidence type="ECO:0000313" key="10">
    <source>
        <dbReference type="EMBL" id="MDQ0339771.1"/>
    </source>
</evidence>
<keyword evidence="5 9" id="KW-0067">ATP-binding</keyword>
<sequence>MPRRKVFFYYREDDPSQRAAQYIKERSQEYGFTILDTHHQADIICSIGGDGTFLQAVRHTGFRTNSLYVGIHLEGLGFYCDFSAKKIDDMFEAMNKELLEVRRYPVIHSTINETSSFYCLNECSIRSSILKTFVMDVYIDGEHFETFRGDGMVIATPTGSTGYNKSVGGAVVDPKLPCFQVSEISSINNNDYRTLGSSFILGEKRQLTLKITHEGLQHPLIGMDNEAINFSAVRQVDVKLADFRIKTLKMKSNSFWDKVKRRFL</sequence>
<evidence type="ECO:0000256" key="4">
    <source>
        <dbReference type="ARBA" id="ARBA00022777"/>
    </source>
</evidence>
<comment type="function">
    <text evidence="9">Involved in the regulation of the intracellular balance of NAD and NADP, and is a key enzyme in the biosynthesis of NADP. Catalyzes specifically the phosphorylation on 2'-hydroxyl of the adenosine moiety of NAD to yield NADP.</text>
</comment>
<evidence type="ECO:0000256" key="8">
    <source>
        <dbReference type="ARBA" id="ARBA00047925"/>
    </source>
</evidence>
<name>A0ABU0CTM9_9BACI</name>
<dbReference type="SUPFAM" id="SSF111331">
    <property type="entry name" value="NAD kinase/diacylglycerol kinase-like"/>
    <property type="match status" value="1"/>
</dbReference>
<keyword evidence="7 9" id="KW-0520">NAD</keyword>
<evidence type="ECO:0000256" key="3">
    <source>
        <dbReference type="ARBA" id="ARBA00022741"/>
    </source>
</evidence>
<organism evidence="10 11">
    <name type="scientific">Caldalkalibacillus uzonensis</name>
    <dbReference type="NCBI Taxonomy" id="353224"/>
    <lineage>
        <taxon>Bacteria</taxon>
        <taxon>Bacillati</taxon>
        <taxon>Bacillota</taxon>
        <taxon>Bacilli</taxon>
        <taxon>Bacillales</taxon>
        <taxon>Bacillaceae</taxon>
        <taxon>Caldalkalibacillus</taxon>
    </lineage>
</organism>
<dbReference type="InterPro" id="IPR002504">
    <property type="entry name" value="NADK"/>
</dbReference>
<accession>A0ABU0CTM9</accession>
<evidence type="ECO:0000256" key="6">
    <source>
        <dbReference type="ARBA" id="ARBA00022857"/>
    </source>
</evidence>
<keyword evidence="3 9" id="KW-0547">Nucleotide-binding</keyword>
<dbReference type="InterPro" id="IPR017437">
    <property type="entry name" value="ATP-NAD_kinase_PpnK-typ_C"/>
</dbReference>
<keyword evidence="6 9" id="KW-0521">NADP</keyword>
<comment type="cofactor">
    <cofactor evidence="9">
        <name>a divalent metal cation</name>
        <dbReference type="ChEBI" id="CHEBI:60240"/>
    </cofactor>
</comment>
<dbReference type="HAMAP" id="MF_00361">
    <property type="entry name" value="NAD_kinase"/>
    <property type="match status" value="1"/>
</dbReference>
<dbReference type="NCBIfam" id="NF002902">
    <property type="entry name" value="PRK03501.1"/>
    <property type="match status" value="1"/>
</dbReference>
<dbReference type="EMBL" id="JAUSUQ010000009">
    <property type="protein sequence ID" value="MDQ0339771.1"/>
    <property type="molecule type" value="Genomic_DNA"/>
</dbReference>
<evidence type="ECO:0000256" key="2">
    <source>
        <dbReference type="ARBA" id="ARBA00022679"/>
    </source>
</evidence>
<dbReference type="Pfam" id="PF20143">
    <property type="entry name" value="NAD_kinase_C"/>
    <property type="match status" value="1"/>
</dbReference>
<feature type="binding site" evidence="9">
    <location>
        <position position="148"/>
    </location>
    <ligand>
        <name>NAD(+)</name>
        <dbReference type="ChEBI" id="CHEBI:57540"/>
    </ligand>
</feature>
<dbReference type="NCBIfam" id="NF003424">
    <property type="entry name" value="PRK04885.1"/>
    <property type="match status" value="1"/>
</dbReference>
<dbReference type="InterPro" id="IPR017438">
    <property type="entry name" value="ATP-NAD_kinase_N"/>
</dbReference>
<evidence type="ECO:0000256" key="7">
    <source>
        <dbReference type="ARBA" id="ARBA00023027"/>
    </source>
</evidence>
<feature type="binding site" evidence="9">
    <location>
        <position position="150"/>
    </location>
    <ligand>
        <name>NAD(+)</name>
        <dbReference type="ChEBI" id="CHEBI:57540"/>
    </ligand>
</feature>
<feature type="binding site" evidence="9">
    <location>
        <begin position="161"/>
        <end position="166"/>
    </location>
    <ligand>
        <name>NAD(+)</name>
        <dbReference type="ChEBI" id="CHEBI:57540"/>
    </ligand>
</feature>
<evidence type="ECO:0000256" key="1">
    <source>
        <dbReference type="ARBA" id="ARBA00022490"/>
    </source>
</evidence>
<evidence type="ECO:0000313" key="11">
    <source>
        <dbReference type="Proteomes" id="UP001232445"/>
    </source>
</evidence>
<dbReference type="PANTHER" id="PTHR20275">
    <property type="entry name" value="NAD KINASE"/>
    <property type="match status" value="1"/>
</dbReference>
<reference evidence="10 11" key="1">
    <citation type="submission" date="2023-07" db="EMBL/GenBank/DDBJ databases">
        <title>Genomic Encyclopedia of Type Strains, Phase IV (KMG-IV): sequencing the most valuable type-strain genomes for metagenomic binning, comparative biology and taxonomic classification.</title>
        <authorList>
            <person name="Goeker M."/>
        </authorList>
    </citation>
    <scope>NUCLEOTIDE SEQUENCE [LARGE SCALE GENOMIC DNA]</scope>
    <source>
        <strain evidence="10 11">DSM 17740</strain>
    </source>
</reference>
<dbReference type="Gene3D" id="3.40.50.10330">
    <property type="entry name" value="Probable inorganic polyphosphate/atp-NAD kinase, domain 1"/>
    <property type="match status" value="1"/>
</dbReference>
<gene>
    <name evidence="9" type="primary">nadK</name>
    <name evidence="10" type="ORF">J2S00_002564</name>
</gene>
<comment type="similarity">
    <text evidence="9">Belongs to the NAD kinase family.</text>
</comment>
<keyword evidence="1 9" id="KW-0963">Cytoplasm</keyword>
<keyword evidence="11" id="KW-1185">Reference proteome</keyword>
<keyword evidence="4 9" id="KW-0418">Kinase</keyword>
<protein>
    <recommendedName>
        <fullName evidence="9">NAD kinase</fullName>
        <ecNumber evidence="9">2.7.1.23</ecNumber>
    </recommendedName>
    <alternativeName>
        <fullName evidence="9">ATP-dependent NAD kinase</fullName>
    </alternativeName>
</protein>
<dbReference type="GO" id="GO:0003951">
    <property type="term" value="F:NAD+ kinase activity"/>
    <property type="evidence" value="ECO:0007669"/>
    <property type="project" value="UniProtKB-EC"/>
</dbReference>
<dbReference type="Proteomes" id="UP001232445">
    <property type="component" value="Unassembled WGS sequence"/>
</dbReference>
<comment type="caution">
    <text evidence="9">Lacks conserved residue(s) required for the propagation of feature annotation.</text>
</comment>
<comment type="subcellular location">
    <subcellularLocation>
        <location evidence="9">Cytoplasm</location>
    </subcellularLocation>
</comment>
<feature type="active site" description="Proton acceptor" evidence="9">
    <location>
        <position position="50"/>
    </location>
</feature>
<keyword evidence="2 9" id="KW-0808">Transferase</keyword>
<proteinExistence type="inferred from homology"/>
<comment type="catalytic activity">
    <reaction evidence="8 9">
        <text>NAD(+) + ATP = ADP + NADP(+) + H(+)</text>
        <dbReference type="Rhea" id="RHEA:18629"/>
        <dbReference type="ChEBI" id="CHEBI:15378"/>
        <dbReference type="ChEBI" id="CHEBI:30616"/>
        <dbReference type="ChEBI" id="CHEBI:57540"/>
        <dbReference type="ChEBI" id="CHEBI:58349"/>
        <dbReference type="ChEBI" id="CHEBI:456216"/>
        <dbReference type="EC" id="2.7.1.23"/>
    </reaction>
</comment>
<feature type="binding site" evidence="9">
    <location>
        <begin position="121"/>
        <end position="122"/>
    </location>
    <ligand>
        <name>NAD(+)</name>
        <dbReference type="ChEBI" id="CHEBI:57540"/>
    </ligand>
</feature>
<evidence type="ECO:0000256" key="9">
    <source>
        <dbReference type="HAMAP-Rule" id="MF_00361"/>
    </source>
</evidence>
<dbReference type="Gene3D" id="2.60.200.30">
    <property type="entry name" value="Probable inorganic polyphosphate/atp-NAD kinase, domain 2"/>
    <property type="match status" value="1"/>
</dbReference>
<comment type="caution">
    <text evidence="10">The sequence shown here is derived from an EMBL/GenBank/DDBJ whole genome shotgun (WGS) entry which is preliminary data.</text>
</comment>
<feature type="binding site" evidence="9">
    <location>
        <begin position="50"/>
        <end position="51"/>
    </location>
    <ligand>
        <name>NAD(+)</name>
        <dbReference type="ChEBI" id="CHEBI:57540"/>
    </ligand>
</feature>
<dbReference type="InterPro" id="IPR016064">
    <property type="entry name" value="NAD/diacylglycerol_kinase_sf"/>
</dbReference>
<dbReference type="PANTHER" id="PTHR20275:SF9">
    <property type="entry name" value="NAD KINASE 2"/>
    <property type="match status" value="1"/>
</dbReference>
<evidence type="ECO:0000256" key="5">
    <source>
        <dbReference type="ARBA" id="ARBA00022840"/>
    </source>
</evidence>